<keyword evidence="3" id="KW-1185">Reference proteome</keyword>
<dbReference type="InterPro" id="IPR005129">
    <property type="entry name" value="GTPase_ArgK"/>
</dbReference>
<dbReference type="AlphaFoldDB" id="A0AAV7KF79"/>
<dbReference type="Gene3D" id="3.40.50.300">
    <property type="entry name" value="P-loop containing nucleotide triphosphate hydrolases"/>
    <property type="match status" value="1"/>
</dbReference>
<evidence type="ECO:0000256" key="1">
    <source>
        <dbReference type="ARBA" id="ARBA00009625"/>
    </source>
</evidence>
<reference evidence="2 3" key="1">
    <citation type="journal article" date="2023" name="BMC Biol.">
        <title>The compact genome of the sponge Oopsacas minuta (Hexactinellida) is lacking key metazoan core genes.</title>
        <authorList>
            <person name="Santini S."/>
            <person name="Schenkelaars Q."/>
            <person name="Jourda C."/>
            <person name="Duchesne M."/>
            <person name="Belahbib H."/>
            <person name="Rocher C."/>
            <person name="Selva M."/>
            <person name="Riesgo A."/>
            <person name="Vervoort M."/>
            <person name="Leys S.P."/>
            <person name="Kodjabachian L."/>
            <person name="Le Bivic A."/>
            <person name="Borchiellini C."/>
            <person name="Claverie J.M."/>
            <person name="Renard E."/>
        </authorList>
    </citation>
    <scope>NUCLEOTIDE SEQUENCE [LARGE SCALE GENOMIC DNA]</scope>
    <source>
        <strain evidence="2">SPO-2</strain>
    </source>
</reference>
<protein>
    <submittedName>
        <fullName evidence="2">Methylmalonic aciduria type A protein, mitochondrial-like</fullName>
    </submittedName>
</protein>
<name>A0AAV7KF79_9METZ</name>
<sequence>MIAVRKLFQTGPLLVRCFTNIHSFFQNELRQSDRDRVNTLFDGIIGKDRRFLSEGITLIESRSPRKQMQANLLLSLLQDHLNIRDLSMRIGLSGPPGAGKSTFIDSLGMHLVNQGHRVAVLAVDPSSQQTLGALLGDKTRMARLSKHPNAYIRPSPSSGTLGGVTATSHSAITLCEAAGYDVILVETVGAGQSDVAVSQITDCFVLVLPPGGGDDLQGLKKGIMEMADIIVVNKADGQLLPAARKLKSEYLAALKILKPKLSSWKPPSLLVSSKEDRGVDTVWGRVLEFWELIGQDSWLEQKRGEQRINLMQSHLHQYLSELITSSQLLQEQTRRMSADVSTSRLPPSAAAFNIVQWFLKYIESNNKLPS</sequence>
<dbReference type="GO" id="GO:0005737">
    <property type="term" value="C:cytoplasm"/>
    <property type="evidence" value="ECO:0007669"/>
    <property type="project" value="TreeGrafter"/>
</dbReference>
<dbReference type="Proteomes" id="UP001165289">
    <property type="component" value="Unassembled WGS sequence"/>
</dbReference>
<dbReference type="NCBIfam" id="NF006958">
    <property type="entry name" value="PRK09435.1"/>
    <property type="match status" value="1"/>
</dbReference>
<dbReference type="Gene3D" id="1.10.287.130">
    <property type="match status" value="1"/>
</dbReference>
<proteinExistence type="inferred from homology"/>
<dbReference type="Pfam" id="PF03308">
    <property type="entry name" value="MeaB"/>
    <property type="match status" value="1"/>
</dbReference>
<dbReference type="PANTHER" id="PTHR23408:SF3">
    <property type="entry name" value="METHYLMALONIC ACIDURIA TYPE A PROTEIN, MITOCHONDRIAL"/>
    <property type="match status" value="1"/>
</dbReference>
<evidence type="ECO:0000313" key="3">
    <source>
        <dbReference type="Proteomes" id="UP001165289"/>
    </source>
</evidence>
<dbReference type="NCBIfam" id="TIGR00750">
    <property type="entry name" value="lao"/>
    <property type="match status" value="1"/>
</dbReference>
<organism evidence="2 3">
    <name type="scientific">Oopsacas minuta</name>
    <dbReference type="NCBI Taxonomy" id="111878"/>
    <lineage>
        <taxon>Eukaryota</taxon>
        <taxon>Metazoa</taxon>
        <taxon>Porifera</taxon>
        <taxon>Hexactinellida</taxon>
        <taxon>Hexasterophora</taxon>
        <taxon>Lyssacinosida</taxon>
        <taxon>Leucopsacidae</taxon>
        <taxon>Oopsacas</taxon>
    </lineage>
</organism>
<dbReference type="PANTHER" id="PTHR23408">
    <property type="entry name" value="METHYLMALONYL-COA MUTASE"/>
    <property type="match status" value="1"/>
</dbReference>
<comment type="caution">
    <text evidence="2">The sequence shown here is derived from an EMBL/GenBank/DDBJ whole genome shotgun (WGS) entry which is preliminary data.</text>
</comment>
<dbReference type="Gene3D" id="1.20.5.170">
    <property type="match status" value="1"/>
</dbReference>
<comment type="similarity">
    <text evidence="1">Belongs to the SIMIBI class G3E GTPase family. ArgK/MeaB subfamily.</text>
</comment>
<dbReference type="SUPFAM" id="SSF52540">
    <property type="entry name" value="P-loop containing nucleoside triphosphate hydrolases"/>
    <property type="match status" value="1"/>
</dbReference>
<dbReference type="CDD" id="cd03114">
    <property type="entry name" value="MMAA-like"/>
    <property type="match status" value="1"/>
</dbReference>
<gene>
    <name evidence="2" type="ORF">LOD99_14407</name>
</gene>
<accession>A0AAV7KF79</accession>
<evidence type="ECO:0000313" key="2">
    <source>
        <dbReference type="EMBL" id="KAI6660066.1"/>
    </source>
</evidence>
<dbReference type="GO" id="GO:0005525">
    <property type="term" value="F:GTP binding"/>
    <property type="evidence" value="ECO:0007669"/>
    <property type="project" value="InterPro"/>
</dbReference>
<dbReference type="EMBL" id="JAKMXF010000044">
    <property type="protein sequence ID" value="KAI6660066.1"/>
    <property type="molecule type" value="Genomic_DNA"/>
</dbReference>
<dbReference type="InterPro" id="IPR027417">
    <property type="entry name" value="P-loop_NTPase"/>
</dbReference>
<dbReference type="GO" id="GO:0003924">
    <property type="term" value="F:GTPase activity"/>
    <property type="evidence" value="ECO:0007669"/>
    <property type="project" value="InterPro"/>
</dbReference>